<accession>A0A1S2Q3T1</accession>
<evidence type="ECO:0000313" key="1">
    <source>
        <dbReference type="EMBL" id="OIK00694.1"/>
    </source>
</evidence>
<dbReference type="EMBL" id="MLYP01000006">
    <property type="protein sequence ID" value="OIK00694.1"/>
    <property type="molecule type" value="Genomic_DNA"/>
</dbReference>
<proteinExistence type="predicted"/>
<sequence>MILPLEWPGFQLSCNEGILGLRWPGAADLHVKAERCVEASLRPKSGDESCQLVFRFKSAPPDATDLIVVRVSVPAAQVQGAEQLIQWLRREHGVLDQQADEDERAELVRVPTGSDGWVLAPTGTASEELFDEVMDRIKNDAD</sequence>
<name>A0A1S2Q3T1_9ACTN</name>
<dbReference type="RefSeq" id="WP_071364514.1">
    <property type="nucleotide sequence ID" value="NZ_MLYP01000006.1"/>
</dbReference>
<reference evidence="1 2" key="1">
    <citation type="submission" date="2016-10" db="EMBL/GenBank/DDBJ databases">
        <title>Genome sequence of Streptomyces sp. MUSC 93.</title>
        <authorList>
            <person name="Lee L.-H."/>
            <person name="Ser H.-L."/>
            <person name="Law J.W.-F."/>
        </authorList>
    </citation>
    <scope>NUCLEOTIDE SEQUENCE [LARGE SCALE GENOMIC DNA]</scope>
    <source>
        <strain evidence="1 2">MUSC 93</strain>
    </source>
</reference>
<keyword evidence="2" id="KW-1185">Reference proteome</keyword>
<comment type="caution">
    <text evidence="1">The sequence shown here is derived from an EMBL/GenBank/DDBJ whole genome shotgun (WGS) entry which is preliminary data.</text>
</comment>
<dbReference type="Proteomes" id="UP000179935">
    <property type="component" value="Unassembled WGS sequence"/>
</dbReference>
<dbReference type="AlphaFoldDB" id="A0A1S2Q3T1"/>
<organism evidence="1 2">
    <name type="scientific">Streptomyces colonosanans</name>
    <dbReference type="NCBI Taxonomy" id="1428652"/>
    <lineage>
        <taxon>Bacteria</taxon>
        <taxon>Bacillati</taxon>
        <taxon>Actinomycetota</taxon>
        <taxon>Actinomycetes</taxon>
        <taxon>Kitasatosporales</taxon>
        <taxon>Streptomycetaceae</taxon>
        <taxon>Streptomyces</taxon>
    </lineage>
</organism>
<protein>
    <submittedName>
        <fullName evidence="1">Uncharacterized protein</fullName>
    </submittedName>
</protein>
<dbReference type="OrthoDB" id="4205633at2"/>
<dbReference type="STRING" id="1428652.BIV24_02895"/>
<evidence type="ECO:0000313" key="2">
    <source>
        <dbReference type="Proteomes" id="UP000179935"/>
    </source>
</evidence>
<gene>
    <name evidence="1" type="ORF">BIV24_02895</name>
</gene>